<proteinExistence type="predicted"/>
<dbReference type="OMA" id="HEMLPCP"/>
<dbReference type="EMBL" id="KV407454">
    <property type="protein sequence ID" value="KZF26873.1"/>
    <property type="molecule type" value="Genomic_DNA"/>
</dbReference>
<dbReference type="PANTHER" id="PTHR13132:SF29">
    <property type="entry name" value="ALPHA-(1,6)-FUCOSYLTRANSFERASE"/>
    <property type="match status" value="1"/>
</dbReference>
<protein>
    <recommendedName>
        <fullName evidence="5">Glycosyltransferase family 23 protein</fullName>
    </recommendedName>
</protein>
<feature type="region of interest" description="Disordered" evidence="1">
    <location>
        <begin position="35"/>
        <end position="54"/>
    </location>
</feature>
<dbReference type="Proteomes" id="UP000076632">
    <property type="component" value="Unassembled WGS sequence"/>
</dbReference>
<feature type="compositionally biased region" description="Polar residues" evidence="1">
    <location>
        <begin position="1"/>
        <end position="13"/>
    </location>
</feature>
<organism evidence="3 4">
    <name type="scientific">Xylona heveae (strain CBS 132557 / TC161)</name>
    <dbReference type="NCBI Taxonomy" id="1328760"/>
    <lineage>
        <taxon>Eukaryota</taxon>
        <taxon>Fungi</taxon>
        <taxon>Dikarya</taxon>
        <taxon>Ascomycota</taxon>
        <taxon>Pezizomycotina</taxon>
        <taxon>Xylonomycetes</taxon>
        <taxon>Xylonales</taxon>
        <taxon>Xylonaceae</taxon>
        <taxon>Xylona</taxon>
    </lineage>
</organism>
<dbReference type="GeneID" id="28894761"/>
<evidence type="ECO:0000256" key="1">
    <source>
        <dbReference type="SAM" id="MobiDB-lite"/>
    </source>
</evidence>
<accession>A0A165K133</accession>
<keyword evidence="2" id="KW-0812">Transmembrane</keyword>
<dbReference type="GO" id="GO:0046921">
    <property type="term" value="F:alpha-(1-&gt;6)-fucosyltransferase activity"/>
    <property type="evidence" value="ECO:0007669"/>
    <property type="project" value="TreeGrafter"/>
</dbReference>
<evidence type="ECO:0000313" key="4">
    <source>
        <dbReference type="Proteomes" id="UP000076632"/>
    </source>
</evidence>
<reference evidence="3 4" key="1">
    <citation type="journal article" date="2016" name="Fungal Biol.">
        <title>The genome of Xylona heveae provides a window into fungal endophytism.</title>
        <authorList>
            <person name="Gazis R."/>
            <person name="Kuo A."/>
            <person name="Riley R."/>
            <person name="LaButti K."/>
            <person name="Lipzen A."/>
            <person name="Lin J."/>
            <person name="Amirebrahimi M."/>
            <person name="Hesse C.N."/>
            <person name="Spatafora J.W."/>
            <person name="Henrissat B."/>
            <person name="Hainaut M."/>
            <person name="Grigoriev I.V."/>
            <person name="Hibbett D.S."/>
        </authorList>
    </citation>
    <scope>NUCLEOTIDE SEQUENCE [LARGE SCALE GENOMIC DNA]</scope>
    <source>
        <strain evidence="3 4">TC161</strain>
    </source>
</reference>
<evidence type="ECO:0000256" key="2">
    <source>
        <dbReference type="SAM" id="Phobius"/>
    </source>
</evidence>
<keyword evidence="2" id="KW-0472">Membrane</keyword>
<dbReference type="OrthoDB" id="2392789at2759"/>
<dbReference type="GO" id="GO:0006487">
    <property type="term" value="P:protein N-linked glycosylation"/>
    <property type="evidence" value="ECO:0007669"/>
    <property type="project" value="TreeGrafter"/>
</dbReference>
<dbReference type="AlphaFoldDB" id="A0A165K133"/>
<keyword evidence="4" id="KW-1185">Reference proteome</keyword>
<evidence type="ECO:0008006" key="5">
    <source>
        <dbReference type="Google" id="ProtNLM"/>
    </source>
</evidence>
<feature type="transmembrane region" description="Helical" evidence="2">
    <location>
        <begin position="69"/>
        <end position="90"/>
    </location>
</feature>
<evidence type="ECO:0000313" key="3">
    <source>
        <dbReference type="EMBL" id="KZF26873.1"/>
    </source>
</evidence>
<dbReference type="RefSeq" id="XP_018192428.1">
    <property type="nucleotide sequence ID" value="XM_018329624.1"/>
</dbReference>
<dbReference type="PANTHER" id="PTHR13132">
    <property type="entry name" value="ALPHA- 1,6 -FUCOSYLTRANSFERASE"/>
    <property type="match status" value="1"/>
</dbReference>
<dbReference type="InParanoid" id="A0A165K133"/>
<dbReference type="Gene3D" id="3.40.50.11350">
    <property type="match status" value="1"/>
</dbReference>
<gene>
    <name evidence="3" type="ORF">L228DRAFT_19918</name>
</gene>
<keyword evidence="2" id="KW-1133">Transmembrane helix</keyword>
<sequence>MLLSSQRDPSTTAYRRPSATPAPVGLSQSSAGQTLGIPPFLETPPPSPGLPRMIPRPRKHFLPRWFRKLLRLLIWFLIGSTFVGLVRQLLSGKRGNTFLGFNSSPPQSPKEYELVEDNSLAKIPAPVLVVDKEGSPKWTISVPPFRTFPLRPEEYENICLESTHIAAHVAGLRTRSILGRPGHRPGYYDVDPDFVDVAEAREAGLLPWEGNADLMRNWDGNSGGESQLKGPPLSWDRKGGAQFCQKSLTFVLESSDAGLGTTLMALWMAYGLAQEENRAFFVEESNWAFGRYTDFFADPPSQACQLPPDEERVPCPHYARHLVVSAATMRWAFGDTFLEHFEISGHSGVDRQTRIFELARKGYDALFHLASDDAPYLPQRVGEIRRRSEEDGKLAVGLHIRRGDRHPREFQYEKSYLPLDRFTEVAQQIAKRFGKDESLTSKEGSTIYLASDDPDVYSAPEFVQTERAQDRILLASKSTLEAAGKGSSTKKNKFIDENIGWEGGFYRDLFWSLGQSSSHHSPHSPSGIDSHTPPPVPELALRLRGLVARTYLLDLAVLGQMDAVVCTASSVACRLLAVMMGWDAAITQGRWQNIDGDWHWKALDW</sequence>
<feature type="region of interest" description="Disordered" evidence="1">
    <location>
        <begin position="1"/>
        <end position="30"/>
    </location>
</feature>
<name>A0A165K133_XYLHT</name>